<reference evidence="2 3" key="1">
    <citation type="journal article" date="2019" name="Sci. Rep.">
        <title>Orb-weaving spider Araneus ventricosus genome elucidates the spidroin gene catalogue.</title>
        <authorList>
            <person name="Kono N."/>
            <person name="Nakamura H."/>
            <person name="Ohtoshi R."/>
            <person name="Moran D.A.P."/>
            <person name="Shinohara A."/>
            <person name="Yoshida Y."/>
            <person name="Fujiwara M."/>
            <person name="Mori M."/>
            <person name="Tomita M."/>
            <person name="Arakawa K."/>
        </authorList>
    </citation>
    <scope>NUCLEOTIDE SEQUENCE [LARGE SCALE GENOMIC DNA]</scope>
</reference>
<dbReference type="Proteomes" id="UP000499080">
    <property type="component" value="Unassembled WGS sequence"/>
</dbReference>
<proteinExistence type="predicted"/>
<dbReference type="EMBL" id="BGPR01005306">
    <property type="protein sequence ID" value="GBN08933.1"/>
    <property type="molecule type" value="Genomic_DNA"/>
</dbReference>
<evidence type="ECO:0000313" key="3">
    <source>
        <dbReference type="Proteomes" id="UP000499080"/>
    </source>
</evidence>
<evidence type="ECO:0000313" key="2">
    <source>
        <dbReference type="EMBL" id="GBN08933.1"/>
    </source>
</evidence>
<organism evidence="2 3">
    <name type="scientific">Araneus ventricosus</name>
    <name type="common">Orbweaver spider</name>
    <name type="synonym">Epeira ventricosa</name>
    <dbReference type="NCBI Taxonomy" id="182803"/>
    <lineage>
        <taxon>Eukaryota</taxon>
        <taxon>Metazoa</taxon>
        <taxon>Ecdysozoa</taxon>
        <taxon>Arthropoda</taxon>
        <taxon>Chelicerata</taxon>
        <taxon>Arachnida</taxon>
        <taxon>Araneae</taxon>
        <taxon>Araneomorphae</taxon>
        <taxon>Entelegynae</taxon>
        <taxon>Araneoidea</taxon>
        <taxon>Araneidae</taxon>
        <taxon>Araneus</taxon>
    </lineage>
</organism>
<sequence>MGKLYLKESRLTFNRENRKVGKLARNFVKTCRQVSTSNHLFSDHNTTSELIYAIQQIDNKKSPGPDGIHRQFLENIGPYGRERLLHIFNLSWKAGVLPKQRKTAVITPDRKPNKDASSVGSYKSIVLTCISCKLMERIILRRITHHLMVLNLILEEQYGFRRGHSTIDQILYFVQSVRDAHNMKPTNHTITVFLDLTKAFDKSEGTRSAQTALARLRSGHIKSLKFVDKEKTYSSCLVPHLFLLLMSLTVLAPLQGCCGVRRNMDLWYC</sequence>
<dbReference type="OrthoDB" id="6435567at2759"/>
<comment type="caution">
    <text evidence="2">The sequence shown here is derived from an EMBL/GenBank/DDBJ whole genome shotgun (WGS) entry which is preliminary data.</text>
</comment>
<protein>
    <recommendedName>
        <fullName evidence="1">Reverse transcriptase domain-containing protein</fullName>
    </recommendedName>
</protein>
<accession>A0A4Y2L542</accession>
<dbReference type="Pfam" id="PF00078">
    <property type="entry name" value="RVT_1"/>
    <property type="match status" value="1"/>
</dbReference>
<dbReference type="AlphaFoldDB" id="A0A4Y2L542"/>
<gene>
    <name evidence="2" type="ORF">AVEN_132134_1</name>
</gene>
<evidence type="ECO:0000259" key="1">
    <source>
        <dbReference type="Pfam" id="PF00078"/>
    </source>
</evidence>
<keyword evidence="3" id="KW-1185">Reference proteome</keyword>
<dbReference type="PANTHER" id="PTHR19446">
    <property type="entry name" value="REVERSE TRANSCRIPTASES"/>
    <property type="match status" value="1"/>
</dbReference>
<feature type="domain" description="Reverse transcriptase" evidence="1">
    <location>
        <begin position="114"/>
        <end position="202"/>
    </location>
</feature>
<name>A0A4Y2L542_ARAVE</name>
<dbReference type="InterPro" id="IPR000477">
    <property type="entry name" value="RT_dom"/>
</dbReference>